<comment type="caution">
    <text evidence="1">The sequence shown here is derived from an EMBL/GenBank/DDBJ whole genome shotgun (WGS) entry which is preliminary data.</text>
</comment>
<sequence length="221" mass="25372">MIDGFSNFIERKAKAAGRQITRCSFDGQDSIVGADYVFTNHTNFLMVEFKYEESDLKREGLKPRRLQLCRILDDHDDWRDLSSQCHYVAWTEALKPVSQRKRFVNFNGYYDEICNRSVFGEHSDLKRDVPFGDFKVQAGRLADDFLSGELGIDFPRFERYTDWLTSLEGSGSSGIELMVDDHTEDELILLDFPSVGSLKSWLDTTTFQPPTPRKSSGPRMG</sequence>
<evidence type="ECO:0000313" key="2">
    <source>
        <dbReference type="Proteomes" id="UP000030949"/>
    </source>
</evidence>
<gene>
    <name evidence="1" type="ORF">JZ00_01045</name>
</gene>
<reference evidence="2" key="1">
    <citation type="submission" date="2015-03" db="EMBL/GenBank/DDBJ databases">
        <title>Pseudomonas frederiksbergensis hydrocarbon degrader.</title>
        <authorList>
            <person name="Brown L.M."/>
            <person name="Ruiz O.N."/>
            <person name="Mueller S."/>
            <person name="Gunasekera T.S."/>
        </authorList>
    </citation>
    <scope>NUCLEOTIDE SEQUENCE [LARGE SCALE GENOMIC DNA]</scope>
    <source>
        <strain evidence="2">SI8</strain>
    </source>
</reference>
<proteinExistence type="predicted"/>
<evidence type="ECO:0000313" key="1">
    <source>
        <dbReference type="EMBL" id="KHK66449.1"/>
    </source>
</evidence>
<accession>A0A0B1Z5T9</accession>
<dbReference type="AlphaFoldDB" id="A0A0B1Z5T9"/>
<organism evidence="1 2">
    <name type="scientific">Pseudomonas frederiksbergensis</name>
    <dbReference type="NCBI Taxonomy" id="104087"/>
    <lineage>
        <taxon>Bacteria</taxon>
        <taxon>Pseudomonadati</taxon>
        <taxon>Pseudomonadota</taxon>
        <taxon>Gammaproteobacteria</taxon>
        <taxon>Pseudomonadales</taxon>
        <taxon>Pseudomonadaceae</taxon>
        <taxon>Pseudomonas</taxon>
    </lineage>
</organism>
<dbReference type="EMBL" id="JQGJ01000001">
    <property type="protein sequence ID" value="KHK66449.1"/>
    <property type="molecule type" value="Genomic_DNA"/>
</dbReference>
<dbReference type="RefSeq" id="WP_039588511.1">
    <property type="nucleotide sequence ID" value="NZ_JQGJ02000002.1"/>
</dbReference>
<protein>
    <submittedName>
        <fullName evidence="1">Uncharacterized protein</fullName>
    </submittedName>
</protein>
<dbReference type="OrthoDB" id="7031246at2"/>
<dbReference type="Proteomes" id="UP000030949">
    <property type="component" value="Unassembled WGS sequence"/>
</dbReference>
<name>A0A0B1Z5T9_9PSED</name>